<keyword evidence="5" id="KW-1185">Reference proteome</keyword>
<dbReference type="Proteomes" id="UP000325113">
    <property type="component" value="Unassembled WGS sequence"/>
</dbReference>
<feature type="signal peptide" evidence="1">
    <location>
        <begin position="1"/>
        <end position="20"/>
    </location>
</feature>
<comment type="caution">
    <text evidence="2">The sequence shown here is derived from an EMBL/GenBank/DDBJ whole genome shotgun (WGS) entry which is preliminary data.</text>
</comment>
<dbReference type="EMBL" id="VLTN01000050">
    <property type="protein sequence ID" value="KAA0148686.1"/>
    <property type="molecule type" value="Genomic_DNA"/>
</dbReference>
<sequence>MARWPLLLGLACATVSSASAAAAAAAVGGAGRPGARLAKPSVASVAAAFRADGFRVVGNETLPSGAFAVRAASLNVTLRSDGSAKAALFVTGTHYEIGQLVAAVAPAELEAMAVEYVDRFVVALLSAKLDMELGNSSDPAVRKAYGELCAAIGAGIVHGANTSFFDDGNEALVPPELVEEMRGLADGARSRGLRNVTLARLVTLSYGMDWLSAHAYTGDLAGVLRRQVLRLAAMGSPLATPGALAAVELLREEHVTVPAHCDAVAAAGSAVVGGRPVFARGFQLPSAGTFQHANMPMIIAPLDSSGNPLTAVLGAGAPGMVGLITAVNEHGFAMGVDTLRTGDADPQHPGHASILLVRATAEAAADVPGAVEYVRSRKRGLSWLYPMTDASGRGTVLETGRWRDDAGQPAPDLSPLIQDATLRSLLPPFAELQAQAPAPYAGAGVYVRNGSYPRPDAVVEPYNQALFNLAGQPWPGDAAFAPGGLVFPNFTAEDAAWGRLASKFFSPTRPGQGGAAAAADITIVSNLALVPQLRVAEMTAWASLIPAHAAQWRFDLLSRLSRALGGAGLIDADAGRRLISFLQPCPAQASGRSGAVPAGWTSVLDVASGAADPLSAAKGRMCTPGFWTDTIDPADPRSAVVEGSLTVADTETKTVWVKAGFWSDGWLRISLPAYLSSQATGSSD</sequence>
<name>A0A5A8C6L5_CAFRO</name>
<proteinExistence type="predicted"/>
<evidence type="ECO:0000313" key="6">
    <source>
        <dbReference type="Proteomes" id="UP000324907"/>
    </source>
</evidence>
<accession>A0A5A8C6L5</accession>
<feature type="chain" id="PRO_5036136739" description="Penicillin amidase" evidence="1">
    <location>
        <begin position="21"/>
        <end position="684"/>
    </location>
</feature>
<evidence type="ECO:0008006" key="8">
    <source>
        <dbReference type="Google" id="ProtNLM"/>
    </source>
</evidence>
<evidence type="ECO:0000313" key="7">
    <source>
        <dbReference type="Proteomes" id="UP000325113"/>
    </source>
</evidence>
<dbReference type="Proteomes" id="UP000324907">
    <property type="component" value="Unassembled WGS sequence"/>
</dbReference>
<evidence type="ECO:0000313" key="3">
    <source>
        <dbReference type="EMBL" id="KAA0155042.1"/>
    </source>
</evidence>
<protein>
    <recommendedName>
        <fullName evidence="8">Penicillin amidase</fullName>
    </recommendedName>
</protein>
<evidence type="ECO:0000313" key="2">
    <source>
        <dbReference type="EMBL" id="KAA0148686.1"/>
    </source>
</evidence>
<dbReference type="AlphaFoldDB" id="A0A5A8C6L5"/>
<dbReference type="EMBL" id="VLTL01000186">
    <property type="protein sequence ID" value="KAA0155042.1"/>
    <property type="molecule type" value="Genomic_DNA"/>
</dbReference>
<reference evidence="5 6" key="1">
    <citation type="submission" date="2019-07" db="EMBL/GenBank/DDBJ databases">
        <title>Genomes of Cafeteria roenbergensis.</title>
        <authorList>
            <person name="Fischer M.G."/>
            <person name="Hackl T."/>
            <person name="Roman M."/>
        </authorList>
    </citation>
    <scope>NUCLEOTIDE SEQUENCE [LARGE SCALE GENOMIC DNA]</scope>
    <source>
        <strain evidence="2 5">BVI</strain>
        <strain evidence="4 7">Cflag</strain>
        <strain evidence="3 6">RCC970-E3</strain>
    </source>
</reference>
<organism evidence="2 5">
    <name type="scientific">Cafeteria roenbergensis</name>
    <name type="common">Marine flagellate</name>
    <dbReference type="NCBI Taxonomy" id="33653"/>
    <lineage>
        <taxon>Eukaryota</taxon>
        <taxon>Sar</taxon>
        <taxon>Stramenopiles</taxon>
        <taxon>Bigyra</taxon>
        <taxon>Opalozoa</taxon>
        <taxon>Bicosoecida</taxon>
        <taxon>Cafeteriaceae</taxon>
        <taxon>Cafeteria</taxon>
    </lineage>
</organism>
<dbReference type="EMBL" id="VLTM01000027">
    <property type="protein sequence ID" value="KAA0162491.1"/>
    <property type="molecule type" value="Genomic_DNA"/>
</dbReference>
<evidence type="ECO:0000256" key="1">
    <source>
        <dbReference type="SAM" id="SignalP"/>
    </source>
</evidence>
<gene>
    <name evidence="3" type="ORF">FNF28_06785</name>
    <name evidence="2" type="ORF">FNF29_06470</name>
    <name evidence="4" type="ORF">FNF31_03289</name>
</gene>
<dbReference type="Proteomes" id="UP000323011">
    <property type="component" value="Unassembled WGS sequence"/>
</dbReference>
<evidence type="ECO:0000313" key="5">
    <source>
        <dbReference type="Proteomes" id="UP000323011"/>
    </source>
</evidence>
<dbReference type="Gene3D" id="3.60.60.10">
    <property type="entry name" value="Penicillin V Acylase, Chain A"/>
    <property type="match status" value="1"/>
</dbReference>
<evidence type="ECO:0000313" key="4">
    <source>
        <dbReference type="EMBL" id="KAA0162491.1"/>
    </source>
</evidence>
<keyword evidence="1" id="KW-0732">Signal</keyword>